<proteinExistence type="predicted"/>
<keyword evidence="2" id="KW-1185">Reference proteome</keyword>
<accession>A0A510K0I0</accession>
<dbReference type="EMBL" id="AP019831">
    <property type="protein sequence ID" value="BBM44757.1"/>
    <property type="molecule type" value="Genomic_DNA"/>
</dbReference>
<sequence>MKINKIDIKNNIGVFDNTSDMYTDIYLTRKNKEITTISYNNNNFYLNIGEDGRINKIEIILIKNQFIKKCVEIPKIKFKGEVFLESLQNEGDEDYIESRDIEVEINFNSENLVFYFDKTKDIDYGVQISDEIVVLVGENNIMKGILINGKFKIENDRFYYEK</sequence>
<name>A0A510K0I0_9FUSO</name>
<dbReference type="AlphaFoldDB" id="A0A510K0I0"/>
<dbReference type="Proteomes" id="UP000422644">
    <property type="component" value="Chromosome"/>
</dbReference>
<gene>
    <name evidence="1" type="ORF">JMUB3870_0875</name>
</gene>
<evidence type="ECO:0000313" key="2">
    <source>
        <dbReference type="Proteomes" id="UP000422644"/>
    </source>
</evidence>
<protein>
    <submittedName>
        <fullName evidence="1">Uncharacterized protein</fullName>
    </submittedName>
</protein>
<organism evidence="1 2">
    <name type="scientific">Leptotrichia trevisanii</name>
    <dbReference type="NCBI Taxonomy" id="109328"/>
    <lineage>
        <taxon>Bacteria</taxon>
        <taxon>Fusobacteriati</taxon>
        <taxon>Fusobacteriota</taxon>
        <taxon>Fusobacteriia</taxon>
        <taxon>Fusobacteriales</taxon>
        <taxon>Leptotrichiaceae</taxon>
        <taxon>Leptotrichia</taxon>
    </lineage>
</organism>
<reference evidence="1 2" key="1">
    <citation type="submission" date="2019-07" db="EMBL/GenBank/DDBJ databases">
        <title>Complete Genome Sequence of Leptotrichia trevisanii Strain JMUB3870.</title>
        <authorList>
            <person name="Watanabe S."/>
            <person name="Cui L."/>
        </authorList>
    </citation>
    <scope>NUCLEOTIDE SEQUENCE [LARGE SCALE GENOMIC DNA]</scope>
    <source>
        <strain evidence="1 2">JMUB3870</strain>
    </source>
</reference>
<evidence type="ECO:0000313" key="1">
    <source>
        <dbReference type="EMBL" id="BBM44757.1"/>
    </source>
</evidence>
<dbReference type="RefSeq" id="WP_155282542.1">
    <property type="nucleotide sequence ID" value="NZ_AP019831.1"/>
</dbReference>